<feature type="transmembrane region" description="Helical" evidence="9">
    <location>
        <begin position="242"/>
        <end position="264"/>
    </location>
</feature>
<protein>
    <submittedName>
        <fullName evidence="10">Nuclear egress membrane protein</fullName>
    </submittedName>
</protein>
<evidence type="ECO:0000256" key="2">
    <source>
        <dbReference type="ARBA" id="ARBA00022562"/>
    </source>
</evidence>
<evidence type="ECO:0000256" key="6">
    <source>
        <dbReference type="ARBA" id="ARBA00022989"/>
    </source>
</evidence>
<accession>A0AAU7E1Z9</accession>
<organism evidence="10">
    <name type="scientific">Lemniscomys rat herpesvirus</name>
    <dbReference type="NCBI Taxonomy" id="3141920"/>
    <lineage>
        <taxon>Viruses</taxon>
        <taxon>Duplodnaviria</taxon>
        <taxon>Heunggongvirae</taxon>
        <taxon>Peploviricota</taxon>
        <taxon>Herviviricetes</taxon>
        <taxon>Herpesvirales</taxon>
    </lineage>
</organism>
<reference evidence="10" key="2">
    <citation type="submission" date="2024-02" db="EMBL/GenBank/DDBJ databases">
        <authorList>
            <person name="Hu B."/>
        </authorList>
    </citation>
    <scope>NUCLEOTIDE SEQUENCE</scope>
    <source>
        <strain evidence="10">3A/Kenya/RNAKID2118/2016</strain>
    </source>
</reference>
<evidence type="ECO:0000256" key="5">
    <source>
        <dbReference type="ARBA" id="ARBA00022921"/>
    </source>
</evidence>
<evidence type="ECO:0000256" key="9">
    <source>
        <dbReference type="SAM" id="Phobius"/>
    </source>
</evidence>
<evidence type="ECO:0000256" key="4">
    <source>
        <dbReference type="ARBA" id="ARBA00022870"/>
    </source>
</evidence>
<keyword evidence="5" id="KW-0426">Late protein</keyword>
<dbReference type="EMBL" id="PP711850">
    <property type="protein sequence ID" value="XBH23738.1"/>
    <property type="molecule type" value="Genomic_DNA"/>
</dbReference>
<comment type="subcellular location">
    <subcellularLocation>
        <location evidence="8">Host nucleus inner membrane</location>
        <topology evidence="8">Single-pass membrane protein</topology>
    </subcellularLocation>
</comment>
<evidence type="ECO:0000256" key="7">
    <source>
        <dbReference type="ARBA" id="ARBA00023136"/>
    </source>
</evidence>
<name>A0AAU7E1Z9_9VIRU</name>
<proteinExistence type="predicted"/>
<keyword evidence="1" id="KW-0597">Phosphoprotein</keyword>
<keyword evidence="4" id="KW-1043">Host membrane</keyword>
<keyword evidence="3 9" id="KW-0812">Transmembrane</keyword>
<evidence type="ECO:0000256" key="1">
    <source>
        <dbReference type="ARBA" id="ARBA00022553"/>
    </source>
</evidence>
<reference evidence="10" key="1">
    <citation type="journal article" date="2024" name="Microbiome">
        <title>Substantial viral diversity in bats and rodents from East Africa: insights into evolution, recombination, and cocirculation.</title>
        <authorList>
            <person name="Wang D."/>
            <person name="Yang X."/>
            <person name="Ren Z."/>
            <person name="Hu B."/>
            <person name="Zhao H."/>
            <person name="Yang K."/>
            <person name="Shi P."/>
            <person name="Zhang Z."/>
            <person name="Feng Q."/>
            <person name="Nawenja C.V."/>
            <person name="Obanda V."/>
            <person name="Robert K."/>
            <person name="Nalikka B."/>
            <person name="Waruhiu C.N."/>
            <person name="Ochola G.O."/>
            <person name="Onyuok S.O."/>
            <person name="Ochieng H."/>
            <person name="Li B."/>
            <person name="Zhu Y."/>
            <person name="Si H."/>
            <person name="Yin J."/>
            <person name="Kristiansen K."/>
            <person name="Jin X."/>
            <person name="Xu X."/>
            <person name="Xiao M."/>
            <person name="Agwanda B."/>
            <person name="Ommeh S."/>
            <person name="Li J."/>
            <person name="Shi Z.L."/>
        </authorList>
    </citation>
    <scope>NUCLEOTIDE SEQUENCE</scope>
    <source>
        <strain evidence="10">3A/Kenya/RNAKID2118/2016</strain>
    </source>
</reference>
<sequence>MEIDRALHADLIAITRRILRLGDNELRVTDSALICKNPNYSLCDAMLKTDVTYCLEYLLSCWESRTKQTACFVFKNTGCRVSLCCYVRAPAKLTGLDRVKDFNFLRVNQSLIVTLQDIEYIKPCAQGVLTNCVVRRSNCGLSYNIEVVAFGPENEAEYENLLYDIYLKSKLVRGERVDPVSDDSESELRVPARYRFSRTRRCLPPVRLCRYPRYRREYGSLGLGRSLVTKRFSIFDPVRRRVVLSVVSVVAVVILTAVVCGYVFSKASP</sequence>
<keyword evidence="2" id="KW-1048">Host nucleus</keyword>
<evidence type="ECO:0000313" key="10">
    <source>
        <dbReference type="EMBL" id="XBH23738.1"/>
    </source>
</evidence>
<dbReference type="InterPro" id="IPR007626">
    <property type="entry name" value="Herpesvirus_viron_egress-type"/>
</dbReference>
<dbReference type="GO" id="GO:0044201">
    <property type="term" value="C:host cell nuclear inner membrane"/>
    <property type="evidence" value="ECO:0007669"/>
    <property type="project" value="UniProtKB-SubCell"/>
</dbReference>
<keyword evidence="6 9" id="KW-1133">Transmembrane helix</keyword>
<evidence type="ECO:0000256" key="3">
    <source>
        <dbReference type="ARBA" id="ARBA00022692"/>
    </source>
</evidence>
<dbReference type="Pfam" id="PF04541">
    <property type="entry name" value="Herpes_U34"/>
    <property type="match status" value="1"/>
</dbReference>
<evidence type="ECO:0000256" key="8">
    <source>
        <dbReference type="ARBA" id="ARBA00043948"/>
    </source>
</evidence>
<keyword evidence="7 9" id="KW-0472">Membrane</keyword>